<accession>A2E287</accession>
<keyword evidence="4" id="KW-1133">Transmembrane helix</keyword>
<evidence type="ECO:0000256" key="1">
    <source>
        <dbReference type="ARBA" id="ARBA00022737"/>
    </source>
</evidence>
<gene>
    <name evidence="5" type="ORF">TVAG_097550</name>
</gene>
<organism evidence="5 6">
    <name type="scientific">Trichomonas vaginalis (strain ATCC PRA-98 / G3)</name>
    <dbReference type="NCBI Taxonomy" id="412133"/>
    <lineage>
        <taxon>Eukaryota</taxon>
        <taxon>Metamonada</taxon>
        <taxon>Parabasalia</taxon>
        <taxon>Trichomonadida</taxon>
        <taxon>Trichomonadidae</taxon>
        <taxon>Trichomonas</taxon>
    </lineage>
</organism>
<evidence type="ECO:0000313" key="6">
    <source>
        <dbReference type="Proteomes" id="UP000001542"/>
    </source>
</evidence>
<dbReference type="AlphaFoldDB" id="A2E287"/>
<reference evidence="5" key="2">
    <citation type="journal article" date="2007" name="Science">
        <title>Draft genome sequence of the sexually transmitted pathogen Trichomonas vaginalis.</title>
        <authorList>
            <person name="Carlton J.M."/>
            <person name="Hirt R.P."/>
            <person name="Silva J.C."/>
            <person name="Delcher A.L."/>
            <person name="Schatz M."/>
            <person name="Zhao Q."/>
            <person name="Wortman J.R."/>
            <person name="Bidwell S.L."/>
            <person name="Alsmark U.C.M."/>
            <person name="Besteiro S."/>
            <person name="Sicheritz-Ponten T."/>
            <person name="Noel C.J."/>
            <person name="Dacks J.B."/>
            <person name="Foster P.G."/>
            <person name="Simillion C."/>
            <person name="Van de Peer Y."/>
            <person name="Miranda-Saavedra D."/>
            <person name="Barton G.J."/>
            <person name="Westrop G.D."/>
            <person name="Mueller S."/>
            <person name="Dessi D."/>
            <person name="Fiori P.L."/>
            <person name="Ren Q."/>
            <person name="Paulsen I."/>
            <person name="Zhang H."/>
            <person name="Bastida-Corcuera F.D."/>
            <person name="Simoes-Barbosa A."/>
            <person name="Brown M.T."/>
            <person name="Hayes R.D."/>
            <person name="Mukherjee M."/>
            <person name="Okumura C.Y."/>
            <person name="Schneider R."/>
            <person name="Smith A.J."/>
            <person name="Vanacova S."/>
            <person name="Villalvazo M."/>
            <person name="Haas B.J."/>
            <person name="Pertea M."/>
            <person name="Feldblyum T.V."/>
            <person name="Utterback T.R."/>
            <person name="Shu C.L."/>
            <person name="Osoegawa K."/>
            <person name="de Jong P.J."/>
            <person name="Hrdy I."/>
            <person name="Horvathova L."/>
            <person name="Zubacova Z."/>
            <person name="Dolezal P."/>
            <person name="Malik S.B."/>
            <person name="Logsdon J.M. Jr."/>
            <person name="Henze K."/>
            <person name="Gupta A."/>
            <person name="Wang C.C."/>
            <person name="Dunne R.L."/>
            <person name="Upcroft J.A."/>
            <person name="Upcroft P."/>
            <person name="White O."/>
            <person name="Salzberg S.L."/>
            <person name="Tang P."/>
            <person name="Chiu C.-H."/>
            <person name="Lee Y.-S."/>
            <person name="Embley T.M."/>
            <person name="Coombs G.H."/>
            <person name="Mottram J.C."/>
            <person name="Tachezy J."/>
            <person name="Fraser-Liggett C.M."/>
            <person name="Johnson P.J."/>
        </authorList>
    </citation>
    <scope>NUCLEOTIDE SEQUENCE [LARGE SCALE GENOMIC DNA]</scope>
    <source>
        <strain evidence="5">G3</strain>
    </source>
</reference>
<reference evidence="5" key="1">
    <citation type="submission" date="2006-10" db="EMBL/GenBank/DDBJ databases">
        <authorList>
            <person name="Amadeo P."/>
            <person name="Zhao Q."/>
            <person name="Wortman J."/>
            <person name="Fraser-Liggett C."/>
            <person name="Carlton J."/>
        </authorList>
    </citation>
    <scope>NUCLEOTIDE SEQUENCE</scope>
    <source>
        <strain evidence="5">G3</strain>
    </source>
</reference>
<feature type="repeat" description="ANK" evidence="3">
    <location>
        <begin position="31"/>
        <end position="63"/>
    </location>
</feature>
<evidence type="ECO:0000256" key="4">
    <source>
        <dbReference type="SAM" id="Phobius"/>
    </source>
</evidence>
<dbReference type="PANTHER" id="PTHR24180">
    <property type="entry name" value="CYCLIN-DEPENDENT KINASE INHIBITOR 2C-RELATED"/>
    <property type="match status" value="1"/>
</dbReference>
<evidence type="ECO:0000313" key="5">
    <source>
        <dbReference type="EMBL" id="EAY13187.1"/>
    </source>
</evidence>
<keyword evidence="6" id="KW-1185">Reference proteome</keyword>
<dbReference type="PANTHER" id="PTHR24180:SF45">
    <property type="entry name" value="POLY [ADP-RIBOSE] POLYMERASE TANKYRASE"/>
    <property type="match status" value="1"/>
</dbReference>
<dbReference type="InterPro" id="IPR036770">
    <property type="entry name" value="Ankyrin_rpt-contain_sf"/>
</dbReference>
<dbReference type="STRING" id="5722.A2E287"/>
<keyword evidence="2 3" id="KW-0040">ANK repeat</keyword>
<proteinExistence type="predicted"/>
<dbReference type="SMART" id="SM00248">
    <property type="entry name" value="ANK"/>
    <property type="match status" value="4"/>
</dbReference>
<dbReference type="VEuPathDB" id="TrichDB:TVAGG3_0965290"/>
<dbReference type="Gene3D" id="1.25.40.20">
    <property type="entry name" value="Ankyrin repeat-containing domain"/>
    <property type="match status" value="2"/>
</dbReference>
<dbReference type="KEGG" id="tva:4771172"/>
<dbReference type="VEuPathDB" id="TrichDB:TVAG_097550"/>
<name>A2E287_TRIV3</name>
<feature type="repeat" description="ANK" evidence="3">
    <location>
        <begin position="1"/>
        <end position="29"/>
    </location>
</feature>
<dbReference type="InParanoid" id="A2E287"/>
<evidence type="ECO:0000256" key="3">
    <source>
        <dbReference type="PROSITE-ProRule" id="PRU00023"/>
    </source>
</evidence>
<dbReference type="PRINTS" id="PR01415">
    <property type="entry name" value="ANKYRIN"/>
</dbReference>
<dbReference type="PROSITE" id="PS50297">
    <property type="entry name" value="ANK_REP_REGION"/>
    <property type="match status" value="3"/>
</dbReference>
<keyword evidence="4" id="KW-0812">Transmembrane</keyword>
<dbReference type="RefSeq" id="XP_001325410.1">
    <property type="nucleotide sequence ID" value="XM_001325375.1"/>
</dbReference>
<sequence length="258" mass="29379">MLHIACLNNNIKVVDMLISHGLNINDQMNFVHLTPLMIASEMNYKEIVELLISRGANINIQDTRGNNVIHHAITHYNKGLREIVNNHTYFVKLSEDYINSFDKGRKVNDLIELLLSIGADINAKNHRLDSPLHVASFELNSEIAEMLISHGANINDLNGFGMTPLDVAIHREKEAIDPLDISQKANKIQNLLRSYGGRTKLYGQANSFIPYFVIVIIIIALIISFLYFNPFWVVSELNNVCKNGHDFFSQCLHKLFYF</sequence>
<dbReference type="InterPro" id="IPR002110">
    <property type="entry name" value="Ankyrin_rpt"/>
</dbReference>
<feature type="repeat" description="ANK" evidence="3">
    <location>
        <begin position="127"/>
        <end position="159"/>
    </location>
</feature>
<feature type="transmembrane region" description="Helical" evidence="4">
    <location>
        <begin position="208"/>
        <end position="228"/>
    </location>
</feature>
<dbReference type="eggNOG" id="KOG4177">
    <property type="taxonomic scope" value="Eukaryota"/>
</dbReference>
<evidence type="ECO:0000256" key="2">
    <source>
        <dbReference type="ARBA" id="ARBA00023043"/>
    </source>
</evidence>
<dbReference type="EMBL" id="DS113289">
    <property type="protein sequence ID" value="EAY13187.1"/>
    <property type="molecule type" value="Genomic_DNA"/>
</dbReference>
<dbReference type="InterPro" id="IPR051637">
    <property type="entry name" value="Ank_repeat_dom-contain_49"/>
</dbReference>
<dbReference type="Proteomes" id="UP000001542">
    <property type="component" value="Unassembled WGS sequence"/>
</dbReference>
<dbReference type="PROSITE" id="PS50088">
    <property type="entry name" value="ANK_REPEAT"/>
    <property type="match status" value="3"/>
</dbReference>
<keyword evidence="1" id="KW-0677">Repeat</keyword>
<dbReference type="SUPFAM" id="SSF48403">
    <property type="entry name" value="Ankyrin repeat"/>
    <property type="match status" value="1"/>
</dbReference>
<dbReference type="OrthoDB" id="1711136at2759"/>
<dbReference type="SMR" id="A2E287"/>
<protein>
    <submittedName>
        <fullName evidence="5">Uncharacterized protein</fullName>
    </submittedName>
</protein>
<dbReference type="Pfam" id="PF12796">
    <property type="entry name" value="Ank_2"/>
    <property type="match status" value="2"/>
</dbReference>
<keyword evidence="4" id="KW-0472">Membrane</keyword>